<dbReference type="Gene3D" id="3.80.10.10">
    <property type="entry name" value="Ribonuclease Inhibitor"/>
    <property type="match status" value="1"/>
</dbReference>
<name>A0A0C3S2D1_PHLG1</name>
<dbReference type="InterPro" id="IPR032675">
    <property type="entry name" value="LRR_dom_sf"/>
</dbReference>
<proteinExistence type="predicted"/>
<accession>A0A0C3S2D1</accession>
<evidence type="ECO:0000313" key="1">
    <source>
        <dbReference type="EMBL" id="KIP01770.1"/>
    </source>
</evidence>
<sequence length="575" mass="66027">MTVTEDVPAELWLTIFELMDSPVDLNSVVRTCRRFHSYGIRALHRTLVWKRPEDFVQNSALWVADSGMAPGVRSLELHISTLPDDVPGTLVDLNGFRFYRDAPGHFPEFEDEPFWLFPEVDQQIFSQSTMHSINYYKMHHSYANAAVYGKLIQRLPSFTNLRSLTLKNLFITDDLFGSLFHLPSLRHLHVEFCLFPRKQVTTPRDFSALPITNLTLLNLRRQVMSAGRNGHDLHAFADMDEDIEYGLALASAQGLQTLRVDSTADVFATIYRRRQQGVYVYNIPPSLSSLYVQRKQVVDGAVQPLFHAEQLFPGAVYSIMERCPTLTTISLAYTLPKHSSFPKSDSLPNLTYCEGFLDAVSAMSANRPLKAISVLRSDTSTEGILDFLQRKAKQHPGLEMLALHCKTWDLEILYAICQLFPELRKLKLTFDIRLPGKIWEHVDYWHGIQPYEMYEALEEARARPEFASGSRGPEEDTVVSIGPHYLYRLKHLHTAHIFATPSNGGKPDHPKFLYDNTYADVEEELQNLVIPWNRYCKSLREVQLHAGYAMRRAYEGDGWKMREVKEVRENCDFAY</sequence>
<dbReference type="AlphaFoldDB" id="A0A0C3S2D1"/>
<dbReference type="EMBL" id="KN840738">
    <property type="protein sequence ID" value="KIP01770.1"/>
    <property type="molecule type" value="Genomic_DNA"/>
</dbReference>
<gene>
    <name evidence="1" type="ORF">PHLGIDRAFT_123068</name>
</gene>
<keyword evidence="2" id="KW-1185">Reference proteome</keyword>
<dbReference type="STRING" id="745531.A0A0C3S2D1"/>
<dbReference type="OrthoDB" id="5354526at2759"/>
<evidence type="ECO:0008006" key="3">
    <source>
        <dbReference type="Google" id="ProtNLM"/>
    </source>
</evidence>
<reference evidence="1 2" key="1">
    <citation type="journal article" date="2014" name="PLoS Genet.">
        <title>Analysis of the Phlebiopsis gigantea genome, transcriptome and secretome provides insight into its pioneer colonization strategies of wood.</title>
        <authorList>
            <person name="Hori C."/>
            <person name="Ishida T."/>
            <person name="Igarashi K."/>
            <person name="Samejima M."/>
            <person name="Suzuki H."/>
            <person name="Master E."/>
            <person name="Ferreira P."/>
            <person name="Ruiz-Duenas F.J."/>
            <person name="Held B."/>
            <person name="Canessa P."/>
            <person name="Larrondo L.F."/>
            <person name="Schmoll M."/>
            <person name="Druzhinina I.S."/>
            <person name="Kubicek C.P."/>
            <person name="Gaskell J.A."/>
            <person name="Kersten P."/>
            <person name="St John F."/>
            <person name="Glasner J."/>
            <person name="Sabat G."/>
            <person name="Splinter BonDurant S."/>
            <person name="Syed K."/>
            <person name="Yadav J."/>
            <person name="Mgbeahuruike A.C."/>
            <person name="Kovalchuk A."/>
            <person name="Asiegbu F.O."/>
            <person name="Lackner G."/>
            <person name="Hoffmeister D."/>
            <person name="Rencoret J."/>
            <person name="Gutierrez A."/>
            <person name="Sun H."/>
            <person name="Lindquist E."/>
            <person name="Barry K."/>
            <person name="Riley R."/>
            <person name="Grigoriev I.V."/>
            <person name="Henrissat B."/>
            <person name="Kues U."/>
            <person name="Berka R.M."/>
            <person name="Martinez A.T."/>
            <person name="Covert S.F."/>
            <person name="Blanchette R.A."/>
            <person name="Cullen D."/>
        </authorList>
    </citation>
    <scope>NUCLEOTIDE SEQUENCE [LARGE SCALE GENOMIC DNA]</scope>
    <source>
        <strain evidence="1 2">11061_1 CR5-6</strain>
    </source>
</reference>
<organism evidence="1 2">
    <name type="scientific">Phlebiopsis gigantea (strain 11061_1 CR5-6)</name>
    <name type="common">White-rot fungus</name>
    <name type="synonym">Peniophora gigantea</name>
    <dbReference type="NCBI Taxonomy" id="745531"/>
    <lineage>
        <taxon>Eukaryota</taxon>
        <taxon>Fungi</taxon>
        <taxon>Dikarya</taxon>
        <taxon>Basidiomycota</taxon>
        <taxon>Agaricomycotina</taxon>
        <taxon>Agaricomycetes</taxon>
        <taxon>Polyporales</taxon>
        <taxon>Phanerochaetaceae</taxon>
        <taxon>Phlebiopsis</taxon>
    </lineage>
</organism>
<dbReference type="HOGENOM" id="CLU_021923_0_0_1"/>
<protein>
    <recommendedName>
        <fullName evidence="3">F-box domain-containing protein</fullName>
    </recommendedName>
</protein>
<evidence type="ECO:0000313" key="2">
    <source>
        <dbReference type="Proteomes" id="UP000053257"/>
    </source>
</evidence>
<dbReference type="Proteomes" id="UP000053257">
    <property type="component" value="Unassembled WGS sequence"/>
</dbReference>
<dbReference type="SUPFAM" id="SSF52047">
    <property type="entry name" value="RNI-like"/>
    <property type="match status" value="1"/>
</dbReference>